<proteinExistence type="predicted"/>
<keyword evidence="2" id="KW-1185">Reference proteome</keyword>
<evidence type="ECO:0000313" key="2">
    <source>
        <dbReference type="Proteomes" id="UP001152798"/>
    </source>
</evidence>
<reference evidence="1" key="1">
    <citation type="submission" date="2022-01" db="EMBL/GenBank/DDBJ databases">
        <authorList>
            <person name="King R."/>
        </authorList>
    </citation>
    <scope>NUCLEOTIDE SEQUENCE</scope>
</reference>
<sequence length="84" mass="9408">MASRKCHLTSTPLGYQGCHLGLCRIYDTTLLRSPDNLLEWAGHYSLSSLQSSYREVTVGRILRKPQDMVLQSSRTTGKAHLSKS</sequence>
<dbReference type="AlphaFoldDB" id="A0A9P0ECU8"/>
<gene>
    <name evidence="1" type="ORF">NEZAVI_LOCUS4940</name>
</gene>
<organism evidence="1 2">
    <name type="scientific">Nezara viridula</name>
    <name type="common">Southern green stink bug</name>
    <name type="synonym">Cimex viridulus</name>
    <dbReference type="NCBI Taxonomy" id="85310"/>
    <lineage>
        <taxon>Eukaryota</taxon>
        <taxon>Metazoa</taxon>
        <taxon>Ecdysozoa</taxon>
        <taxon>Arthropoda</taxon>
        <taxon>Hexapoda</taxon>
        <taxon>Insecta</taxon>
        <taxon>Pterygota</taxon>
        <taxon>Neoptera</taxon>
        <taxon>Paraneoptera</taxon>
        <taxon>Hemiptera</taxon>
        <taxon>Heteroptera</taxon>
        <taxon>Panheteroptera</taxon>
        <taxon>Pentatomomorpha</taxon>
        <taxon>Pentatomoidea</taxon>
        <taxon>Pentatomidae</taxon>
        <taxon>Pentatominae</taxon>
        <taxon>Nezara</taxon>
    </lineage>
</organism>
<dbReference type="EMBL" id="OV725079">
    <property type="protein sequence ID" value="CAH1394428.1"/>
    <property type="molecule type" value="Genomic_DNA"/>
</dbReference>
<protein>
    <submittedName>
        <fullName evidence="1">Uncharacterized protein</fullName>
    </submittedName>
</protein>
<evidence type="ECO:0000313" key="1">
    <source>
        <dbReference type="EMBL" id="CAH1394428.1"/>
    </source>
</evidence>
<dbReference type="Proteomes" id="UP001152798">
    <property type="component" value="Chromosome 3"/>
</dbReference>
<accession>A0A9P0ECU8</accession>
<name>A0A9P0ECU8_NEZVI</name>